<dbReference type="RefSeq" id="WP_074072691.1">
    <property type="nucleotide sequence ID" value="NZ_CP017105.1"/>
</dbReference>
<dbReference type="Pfam" id="PF05368">
    <property type="entry name" value="NmrA"/>
    <property type="match status" value="1"/>
</dbReference>
<dbReference type="AlphaFoldDB" id="A0A1L5NXC3"/>
<dbReference type="Gene3D" id="3.40.50.720">
    <property type="entry name" value="NAD(P)-binding Rossmann-like Domain"/>
    <property type="match status" value="1"/>
</dbReference>
<keyword evidence="2" id="KW-0614">Plasmid</keyword>
<dbReference type="SUPFAM" id="SSF51735">
    <property type="entry name" value="NAD(P)-binding Rossmann-fold domains"/>
    <property type="match status" value="1"/>
</dbReference>
<geneLocation type="plasmid" evidence="3">
    <name>prgalie4872d</name>
</geneLocation>
<dbReference type="InterPro" id="IPR051604">
    <property type="entry name" value="Ergot_Alk_Oxidoreductase"/>
</dbReference>
<dbReference type="Gene3D" id="3.90.25.10">
    <property type="entry name" value="UDP-galactose 4-epimerase, domain 1"/>
    <property type="match status" value="1"/>
</dbReference>
<evidence type="ECO:0000313" key="3">
    <source>
        <dbReference type="Proteomes" id="UP000184749"/>
    </source>
</evidence>
<name>A0A1L5NXC3_9HYPH</name>
<dbReference type="EMBL" id="CP017105">
    <property type="protein sequence ID" value="APO72518.1"/>
    <property type="molecule type" value="Genomic_DNA"/>
</dbReference>
<organism evidence="2 3">
    <name type="scientific">Rhizobium gallicum</name>
    <dbReference type="NCBI Taxonomy" id="56730"/>
    <lineage>
        <taxon>Bacteria</taxon>
        <taxon>Pseudomonadati</taxon>
        <taxon>Pseudomonadota</taxon>
        <taxon>Alphaproteobacteria</taxon>
        <taxon>Hyphomicrobiales</taxon>
        <taxon>Rhizobiaceae</taxon>
        <taxon>Rhizobium/Agrobacterium group</taxon>
        <taxon>Rhizobium</taxon>
    </lineage>
</organism>
<accession>A0A1L5NXC3</accession>
<protein>
    <submittedName>
        <fullName evidence="2">NAD-dependent nucleoside-diphosphate-sugar epimerase protein</fullName>
    </submittedName>
</protein>
<dbReference type="PANTHER" id="PTHR43162">
    <property type="match status" value="1"/>
</dbReference>
<feature type="domain" description="NmrA-like" evidence="1">
    <location>
        <begin position="3"/>
        <end position="230"/>
    </location>
</feature>
<dbReference type="InterPro" id="IPR036291">
    <property type="entry name" value="NAD(P)-bd_dom_sf"/>
</dbReference>
<dbReference type="PANTHER" id="PTHR43162:SF1">
    <property type="entry name" value="PRESTALK A DIFFERENTIATION PROTEIN A"/>
    <property type="match status" value="1"/>
</dbReference>
<dbReference type="OrthoDB" id="7352262at2"/>
<sequence length="286" mass="30478">MFVVLGATGHIGSVVAENLLNEGHEVTAVMRDTTKAASLKSKGAQIAVIDVGDTPALRAVFRRGRRAFLLNPPAPIDMDTDAEENRTAANIAEAVEGLGLEKVLVESTYGAQPGDAIGDLSVLWNFETSVGSSKSPMAINRGAYYFTNLDMLLDGARDGTITTMFPPDLKIPMVAPCDLGAAAARRLTTGLDDTGIRYVEGPERYSFDDIAIAFANALGHAVTAKTIERADWETSFRGMGFSETAARAYARMTAATVDRLELPQSPSRGSISLQTYISELVGSRVS</sequence>
<evidence type="ECO:0000313" key="2">
    <source>
        <dbReference type="EMBL" id="APO72518.1"/>
    </source>
</evidence>
<dbReference type="InterPro" id="IPR008030">
    <property type="entry name" value="NmrA-like"/>
</dbReference>
<dbReference type="Proteomes" id="UP000184749">
    <property type="component" value="Plasmid pRgalIE4872d"/>
</dbReference>
<evidence type="ECO:0000259" key="1">
    <source>
        <dbReference type="Pfam" id="PF05368"/>
    </source>
</evidence>
<reference evidence="2 3" key="1">
    <citation type="submission" date="2016-09" db="EMBL/GenBank/DDBJ databases">
        <title>The complete genome sequences of Rhizobium gallicum, symbiovars gallicum and phaseoli, symbionts associated to common bean (Phaseolus vulgaris).</title>
        <authorList>
            <person name="Bustos P."/>
            <person name="Santamaria R.I."/>
            <person name="Perez-Carrascal O.M."/>
            <person name="Juarez S."/>
            <person name="Lozano L."/>
            <person name="Martinez-Flores I."/>
            <person name="Martinez-Romero E."/>
            <person name="Cevallos M."/>
            <person name="Romero D."/>
            <person name="Davila G."/>
            <person name="Gonzalez V."/>
        </authorList>
    </citation>
    <scope>NUCLEOTIDE SEQUENCE [LARGE SCALE GENOMIC DNA]</scope>
    <source>
        <strain evidence="2 3">IE4872</strain>
        <plasmid evidence="3">prgalie4872d</plasmid>
    </source>
</reference>
<gene>
    <name evidence="2" type="ORF">IE4872_PD02002</name>
</gene>
<proteinExistence type="predicted"/>